<dbReference type="RefSeq" id="WP_073456417.1">
    <property type="nucleotide sequence ID" value="NZ_CALGVN010000013.1"/>
</dbReference>
<feature type="transmembrane region" description="Helical" evidence="1">
    <location>
        <begin position="34"/>
        <end position="52"/>
    </location>
</feature>
<keyword evidence="1" id="KW-0812">Transmembrane</keyword>
<gene>
    <name evidence="2" type="ORF">SAMN05443637_10583</name>
</gene>
<sequence>MRSAPYDHGHNALLTLFAAGPALAVLVPRLGAVALLAGFPAVLLLALAMEAVGRRRDPQRRRAS</sequence>
<dbReference type="STRING" id="1848.SAMN05443637_10583"/>
<dbReference type="Proteomes" id="UP000184363">
    <property type="component" value="Unassembled WGS sequence"/>
</dbReference>
<protein>
    <submittedName>
        <fullName evidence="2">Uncharacterized protein</fullName>
    </submittedName>
</protein>
<evidence type="ECO:0000256" key="1">
    <source>
        <dbReference type="SAM" id="Phobius"/>
    </source>
</evidence>
<keyword evidence="3" id="KW-1185">Reference proteome</keyword>
<organism evidence="2 3">
    <name type="scientific">Pseudonocardia thermophila</name>
    <dbReference type="NCBI Taxonomy" id="1848"/>
    <lineage>
        <taxon>Bacteria</taxon>
        <taxon>Bacillati</taxon>
        <taxon>Actinomycetota</taxon>
        <taxon>Actinomycetes</taxon>
        <taxon>Pseudonocardiales</taxon>
        <taxon>Pseudonocardiaceae</taxon>
        <taxon>Pseudonocardia</taxon>
    </lineage>
</organism>
<dbReference type="EMBL" id="FRAP01000005">
    <property type="protein sequence ID" value="SHK34022.1"/>
    <property type="molecule type" value="Genomic_DNA"/>
</dbReference>
<keyword evidence="1" id="KW-1133">Transmembrane helix</keyword>
<evidence type="ECO:0000313" key="3">
    <source>
        <dbReference type="Proteomes" id="UP000184363"/>
    </source>
</evidence>
<dbReference type="AlphaFoldDB" id="A0A1M6RNI7"/>
<name>A0A1M6RNI7_PSETH</name>
<keyword evidence="1" id="KW-0472">Membrane</keyword>
<reference evidence="2 3" key="1">
    <citation type="submission" date="2016-11" db="EMBL/GenBank/DDBJ databases">
        <authorList>
            <person name="Jaros S."/>
            <person name="Januszkiewicz K."/>
            <person name="Wedrychowicz H."/>
        </authorList>
    </citation>
    <scope>NUCLEOTIDE SEQUENCE [LARGE SCALE GENOMIC DNA]</scope>
    <source>
        <strain evidence="2 3">DSM 43832</strain>
    </source>
</reference>
<evidence type="ECO:0000313" key="2">
    <source>
        <dbReference type="EMBL" id="SHK34022.1"/>
    </source>
</evidence>
<proteinExistence type="predicted"/>
<accession>A0A1M6RNI7</accession>